<feature type="compositionally biased region" description="Basic and acidic residues" evidence="1">
    <location>
        <begin position="1"/>
        <end position="23"/>
    </location>
</feature>
<feature type="compositionally biased region" description="Basic residues" evidence="1">
    <location>
        <begin position="51"/>
        <end position="61"/>
    </location>
</feature>
<sequence length="115" mass="13145">MIFGPEKETGRGRDGADRSEYMADRTASPAGEPFEAMMASHLPPRKEVHGRQKPKHRKKRKRRLKYPLITLLAFLFIILPLVIIYISLHYDFSPADKNPAGHKDAFEKVDIDPGF</sequence>
<feature type="transmembrane region" description="Helical" evidence="2">
    <location>
        <begin position="66"/>
        <end position="88"/>
    </location>
</feature>
<gene>
    <name evidence="3" type="ORF">B4135_1999</name>
</gene>
<evidence type="ECO:0000256" key="1">
    <source>
        <dbReference type="SAM" id="MobiDB-lite"/>
    </source>
</evidence>
<feature type="region of interest" description="Disordered" evidence="1">
    <location>
        <begin position="1"/>
        <end position="61"/>
    </location>
</feature>
<protein>
    <submittedName>
        <fullName evidence="3">Uncharacterized protein</fullName>
    </submittedName>
</protein>
<evidence type="ECO:0000256" key="2">
    <source>
        <dbReference type="SAM" id="Phobius"/>
    </source>
</evidence>
<organism evidence="3 4">
    <name type="scientific">Caldibacillus debilis</name>
    <dbReference type="NCBI Taxonomy" id="301148"/>
    <lineage>
        <taxon>Bacteria</taxon>
        <taxon>Bacillati</taxon>
        <taxon>Bacillota</taxon>
        <taxon>Bacilli</taxon>
        <taxon>Bacillales</taxon>
        <taxon>Bacillaceae</taxon>
        <taxon>Caldibacillus</taxon>
    </lineage>
</organism>
<evidence type="ECO:0000313" key="4">
    <source>
        <dbReference type="Proteomes" id="UP000075683"/>
    </source>
</evidence>
<name>A0A150M6L9_9BACI</name>
<proteinExistence type="predicted"/>
<dbReference type="Proteomes" id="UP000075683">
    <property type="component" value="Unassembled WGS sequence"/>
</dbReference>
<keyword evidence="2" id="KW-0472">Membrane</keyword>
<reference evidence="3 4" key="1">
    <citation type="submission" date="2016-01" db="EMBL/GenBank/DDBJ databases">
        <title>Draft Genome Sequences of Seven Thermophilic Sporeformers Isolated from Foods.</title>
        <authorList>
            <person name="Berendsen E.M."/>
            <person name="Wells-Bennik M.H."/>
            <person name="Krawcyk A.O."/>
            <person name="De Jong A."/>
            <person name="Holsappel S."/>
            <person name="Eijlander R.T."/>
            <person name="Kuipers O.P."/>
        </authorList>
    </citation>
    <scope>NUCLEOTIDE SEQUENCE [LARGE SCALE GENOMIC DNA]</scope>
    <source>
        <strain evidence="3 4">B4135</strain>
    </source>
</reference>
<dbReference type="EMBL" id="LQYT01000036">
    <property type="protein sequence ID" value="KYD20223.1"/>
    <property type="molecule type" value="Genomic_DNA"/>
</dbReference>
<evidence type="ECO:0000313" key="3">
    <source>
        <dbReference type="EMBL" id="KYD20223.1"/>
    </source>
</evidence>
<dbReference type="AlphaFoldDB" id="A0A150M6L9"/>
<keyword evidence="2" id="KW-0812">Transmembrane</keyword>
<comment type="caution">
    <text evidence="3">The sequence shown here is derived from an EMBL/GenBank/DDBJ whole genome shotgun (WGS) entry which is preliminary data.</text>
</comment>
<keyword evidence="2" id="KW-1133">Transmembrane helix</keyword>
<dbReference type="STRING" id="301148.B4135_1999"/>
<accession>A0A150M6L9</accession>
<dbReference type="RefSeq" id="WP_061568614.1">
    <property type="nucleotide sequence ID" value="NZ_LQYT01000036.1"/>
</dbReference>